<dbReference type="SUPFAM" id="SSF52540">
    <property type="entry name" value="P-loop containing nucleoside triphosphate hydrolases"/>
    <property type="match status" value="1"/>
</dbReference>
<dbReference type="AlphaFoldDB" id="A0A0F9HBG1"/>
<organism evidence="1">
    <name type="scientific">marine sediment metagenome</name>
    <dbReference type="NCBI Taxonomy" id="412755"/>
    <lineage>
        <taxon>unclassified sequences</taxon>
        <taxon>metagenomes</taxon>
        <taxon>ecological metagenomes</taxon>
    </lineage>
</organism>
<dbReference type="EMBL" id="LAZR01025281">
    <property type="protein sequence ID" value="KKL72412.1"/>
    <property type="molecule type" value="Genomic_DNA"/>
</dbReference>
<accession>A0A0F9HBG1</accession>
<gene>
    <name evidence="1" type="ORF">LCGC14_2085140</name>
</gene>
<reference evidence="1" key="1">
    <citation type="journal article" date="2015" name="Nature">
        <title>Complex archaea that bridge the gap between prokaryotes and eukaryotes.</title>
        <authorList>
            <person name="Spang A."/>
            <person name="Saw J.H."/>
            <person name="Jorgensen S.L."/>
            <person name="Zaremba-Niedzwiedzka K."/>
            <person name="Martijn J."/>
            <person name="Lind A.E."/>
            <person name="van Eijk R."/>
            <person name="Schleper C."/>
            <person name="Guy L."/>
            <person name="Ettema T.J."/>
        </authorList>
    </citation>
    <scope>NUCLEOTIDE SEQUENCE</scope>
</reference>
<name>A0A0F9HBG1_9ZZZZ</name>
<feature type="non-terminal residue" evidence="1">
    <location>
        <position position="212"/>
    </location>
</feature>
<evidence type="ECO:0000313" key="1">
    <source>
        <dbReference type="EMBL" id="KKL72412.1"/>
    </source>
</evidence>
<dbReference type="InterPro" id="IPR027417">
    <property type="entry name" value="P-loop_NTPase"/>
</dbReference>
<dbReference type="Gene3D" id="3.40.50.300">
    <property type="entry name" value="P-loop containing nucleotide triphosphate hydrolases"/>
    <property type="match status" value="1"/>
</dbReference>
<sequence length="212" mass="23823">MTTAPRIIIHAGFHKTGTTSLQGFLSRNRAALAPHATIYIKTDLGPARYLGRWYGQRPVFWRRWLFRAGWRRFLRSIPASPVIIISRESLSGMMPGFRRHGRTVTGYEGSAIPLAREIVTGLRQRFGPDCQIEFLYTLREGESLLRSLHGHILRSSPLTEDWPEFRARFPDAPDLGTEAAQIAKAIAPVPVHSAWLEDLVRHPHGPGGAITD</sequence>
<proteinExistence type="predicted"/>
<comment type="caution">
    <text evidence="1">The sequence shown here is derived from an EMBL/GenBank/DDBJ whole genome shotgun (WGS) entry which is preliminary data.</text>
</comment>
<protein>
    <recommendedName>
        <fullName evidence="2">Sulfotransferase domain-containing protein</fullName>
    </recommendedName>
</protein>
<evidence type="ECO:0008006" key="2">
    <source>
        <dbReference type="Google" id="ProtNLM"/>
    </source>
</evidence>